<evidence type="ECO:0000256" key="4">
    <source>
        <dbReference type="PROSITE-ProRule" id="PRU01024"/>
    </source>
</evidence>
<feature type="active site" evidence="5">
    <location>
        <position position="331"/>
    </location>
</feature>
<organism evidence="6 7">
    <name type="scientific">Ornithinimicrobium cerasi</name>
    <dbReference type="NCBI Taxonomy" id="2248773"/>
    <lineage>
        <taxon>Bacteria</taxon>
        <taxon>Bacillati</taxon>
        <taxon>Actinomycetota</taxon>
        <taxon>Actinomycetes</taxon>
        <taxon>Micrococcales</taxon>
        <taxon>Ornithinimicrobiaceae</taxon>
        <taxon>Ornithinimicrobium</taxon>
    </lineage>
</organism>
<dbReference type="InterPro" id="IPR010280">
    <property type="entry name" value="U5_MeTrfase_fam"/>
</dbReference>
<sequence>MQCDYFDAGACRSCTLMGTGYAAQLAAKSARVRALLDPAVPPGAWLPSQANVESGFRNKAKLAVGGRRGAPTLGILDPLGRGVDLRHCGLHEPGLAQAVPAVADLVAASGLTPYDVPARQGELKHVLLTWSPDAELMARFVLRSPGQLPRVRELVPALQAAVPGTRVVSANVQPEHKAVLEGPEEIVLTRADTLPMRVNGIRLHLRTRSFFQTSTAVAAALYRQARDWAEEIGPSTVLDLYCGVGGFALHLAGPGRQVLGVEVAPEAVLSARASARELGAAAMFEVGDATAYLRDRPAPDLVVVNPPRRGIGSLADRLEASAVEHLVYSSCSPASLAADLRRMPSLRVERARLFDMFPQTDHCEVMVRLRRV</sequence>
<evidence type="ECO:0000313" key="6">
    <source>
        <dbReference type="EMBL" id="SOC54369.1"/>
    </source>
</evidence>
<dbReference type="PANTHER" id="PTHR11061:SF30">
    <property type="entry name" value="TRNA (URACIL(54)-C(5))-METHYLTRANSFERASE"/>
    <property type="match status" value="1"/>
</dbReference>
<dbReference type="CDD" id="cd02440">
    <property type="entry name" value="AdoMet_MTases"/>
    <property type="match status" value="1"/>
</dbReference>
<evidence type="ECO:0000256" key="2">
    <source>
        <dbReference type="ARBA" id="ARBA00022679"/>
    </source>
</evidence>
<dbReference type="InterPro" id="IPR029063">
    <property type="entry name" value="SAM-dependent_MTases_sf"/>
</dbReference>
<protein>
    <submittedName>
        <fullName evidence="6">23S rRNA m(5)U-747 methyltransferase</fullName>
    </submittedName>
</protein>
<feature type="binding site" evidence="4">
    <location>
        <position position="262"/>
    </location>
    <ligand>
        <name>S-adenosyl-L-methionine</name>
        <dbReference type="ChEBI" id="CHEBI:59789"/>
    </ligand>
</feature>
<keyword evidence="7" id="KW-1185">Reference proteome</keyword>
<dbReference type="Proteomes" id="UP000219688">
    <property type="component" value="Unassembled WGS sequence"/>
</dbReference>
<dbReference type="EMBL" id="OBQK01000003">
    <property type="protein sequence ID" value="SOC54369.1"/>
    <property type="molecule type" value="Genomic_DNA"/>
</dbReference>
<keyword evidence="1 4" id="KW-0489">Methyltransferase</keyword>
<feature type="binding site" evidence="4">
    <location>
        <position position="241"/>
    </location>
    <ligand>
        <name>S-adenosyl-L-methionine</name>
        <dbReference type="ChEBI" id="CHEBI:59789"/>
    </ligand>
</feature>
<dbReference type="PROSITE" id="PS01230">
    <property type="entry name" value="TRMA_1"/>
    <property type="match status" value="1"/>
</dbReference>
<evidence type="ECO:0000313" key="7">
    <source>
        <dbReference type="Proteomes" id="UP000219688"/>
    </source>
</evidence>
<dbReference type="Gene3D" id="2.40.50.1070">
    <property type="match status" value="1"/>
</dbReference>
<dbReference type="SUPFAM" id="SSF53335">
    <property type="entry name" value="S-adenosyl-L-methionine-dependent methyltransferases"/>
    <property type="match status" value="1"/>
</dbReference>
<feature type="binding site" evidence="4">
    <location>
        <position position="305"/>
    </location>
    <ligand>
        <name>S-adenosyl-L-methionine</name>
        <dbReference type="ChEBI" id="CHEBI:59789"/>
    </ligand>
</feature>
<dbReference type="RefSeq" id="WP_097187454.1">
    <property type="nucleotide sequence ID" value="NZ_OBQK01000003.1"/>
</dbReference>
<evidence type="ECO:0000256" key="3">
    <source>
        <dbReference type="ARBA" id="ARBA00022691"/>
    </source>
</evidence>
<name>A0A285VJX3_9MICO</name>
<dbReference type="PROSITE" id="PS51687">
    <property type="entry name" value="SAM_MT_RNA_M5U"/>
    <property type="match status" value="1"/>
</dbReference>
<dbReference type="AlphaFoldDB" id="A0A285VJX3"/>
<keyword evidence="3 4" id="KW-0949">S-adenosyl-L-methionine</keyword>
<dbReference type="GO" id="GO:0070041">
    <property type="term" value="F:rRNA (uridine-C5-)-methyltransferase activity"/>
    <property type="evidence" value="ECO:0007669"/>
    <property type="project" value="TreeGrafter"/>
</dbReference>
<gene>
    <name evidence="6" type="ORF">SAMN05421879_10391</name>
</gene>
<dbReference type="Gene3D" id="3.40.50.150">
    <property type="entry name" value="Vaccinia Virus protein VP39"/>
    <property type="match status" value="1"/>
</dbReference>
<accession>A0A285VJX3</accession>
<evidence type="ECO:0000256" key="1">
    <source>
        <dbReference type="ARBA" id="ARBA00022603"/>
    </source>
</evidence>
<reference evidence="7" key="1">
    <citation type="submission" date="2017-08" db="EMBL/GenBank/DDBJ databases">
        <authorList>
            <person name="Varghese N."/>
            <person name="Submissions S."/>
        </authorList>
    </citation>
    <scope>NUCLEOTIDE SEQUENCE [LARGE SCALE GENOMIC DNA]</scope>
    <source>
        <strain evidence="7">USBA17B2</strain>
    </source>
</reference>
<feature type="active site" description="Nucleophile" evidence="4">
    <location>
        <position position="331"/>
    </location>
</feature>
<dbReference type="PANTHER" id="PTHR11061">
    <property type="entry name" value="RNA M5U METHYLTRANSFERASE"/>
    <property type="match status" value="1"/>
</dbReference>
<feature type="binding site" evidence="4">
    <location>
        <position position="212"/>
    </location>
    <ligand>
        <name>S-adenosyl-L-methionine</name>
        <dbReference type="ChEBI" id="CHEBI:59789"/>
    </ligand>
</feature>
<evidence type="ECO:0000256" key="5">
    <source>
        <dbReference type="PROSITE-ProRule" id="PRU10015"/>
    </source>
</evidence>
<keyword evidence="2 4" id="KW-0808">Transferase</keyword>
<comment type="similarity">
    <text evidence="4">Belongs to the class I-like SAM-binding methyltransferase superfamily. RNA M5U methyltransferase family.</text>
</comment>
<dbReference type="Pfam" id="PF05958">
    <property type="entry name" value="tRNA_U5-meth_tr"/>
    <property type="match status" value="2"/>
</dbReference>
<proteinExistence type="inferred from homology"/>
<dbReference type="InterPro" id="IPR030390">
    <property type="entry name" value="MeTrfase_TrmA_AS"/>
</dbReference>
<dbReference type="GO" id="GO:0070475">
    <property type="term" value="P:rRNA base methylation"/>
    <property type="evidence" value="ECO:0007669"/>
    <property type="project" value="TreeGrafter"/>
</dbReference>